<feature type="compositionally biased region" description="Polar residues" evidence="1">
    <location>
        <begin position="14"/>
        <end position="29"/>
    </location>
</feature>
<sequence>MGSLPGHLPELCPVTQSPVRGSPMSSGISSERCCRSQVSISTAGDLSFATAKQSSGIISNDGKKMGLLGKSAEGLTADQKRDLQLVKNLNPAMKTSEIERYNRTDTCEKKASQAVRSARAGGRRRGRQYGNCRVSFKKNASLEVMGKLPTVGEAEDDEDRGSPSRVHRSPIPSCVSPDISHTGTLNLSYILNLQLFDFA</sequence>
<proteinExistence type="predicted"/>
<gene>
    <name evidence="2" type="ORF">AXF42_Ash018055</name>
</gene>
<feature type="region of interest" description="Disordered" evidence="1">
    <location>
        <begin position="147"/>
        <end position="173"/>
    </location>
</feature>
<accession>A0A2I0AVM2</accession>
<keyword evidence="3" id="KW-1185">Reference proteome</keyword>
<reference evidence="2 3" key="1">
    <citation type="journal article" date="2017" name="Nature">
        <title>The Apostasia genome and the evolution of orchids.</title>
        <authorList>
            <person name="Zhang G.Q."/>
            <person name="Liu K.W."/>
            <person name="Li Z."/>
            <person name="Lohaus R."/>
            <person name="Hsiao Y.Y."/>
            <person name="Niu S.C."/>
            <person name="Wang J.Y."/>
            <person name="Lin Y.C."/>
            <person name="Xu Q."/>
            <person name="Chen L.J."/>
            <person name="Yoshida K."/>
            <person name="Fujiwara S."/>
            <person name="Wang Z.W."/>
            <person name="Zhang Y.Q."/>
            <person name="Mitsuda N."/>
            <person name="Wang M."/>
            <person name="Liu G.H."/>
            <person name="Pecoraro L."/>
            <person name="Huang H.X."/>
            <person name="Xiao X.J."/>
            <person name="Lin M."/>
            <person name="Wu X.Y."/>
            <person name="Wu W.L."/>
            <person name="Chen Y.Y."/>
            <person name="Chang S.B."/>
            <person name="Sakamoto S."/>
            <person name="Ohme-Takagi M."/>
            <person name="Yagi M."/>
            <person name="Zeng S.J."/>
            <person name="Shen C.Y."/>
            <person name="Yeh C.M."/>
            <person name="Luo Y.B."/>
            <person name="Tsai W.C."/>
            <person name="Van de Peer Y."/>
            <person name="Liu Z.J."/>
        </authorList>
    </citation>
    <scope>NUCLEOTIDE SEQUENCE [LARGE SCALE GENOMIC DNA]</scope>
    <source>
        <strain evidence="3">cv. Shenzhen</strain>
        <tissue evidence="2">Stem</tissue>
    </source>
</reference>
<protein>
    <submittedName>
        <fullName evidence="2">Uncharacterized protein</fullName>
    </submittedName>
</protein>
<name>A0A2I0AVM2_9ASPA</name>
<evidence type="ECO:0000313" key="3">
    <source>
        <dbReference type="Proteomes" id="UP000236161"/>
    </source>
</evidence>
<dbReference type="Proteomes" id="UP000236161">
    <property type="component" value="Unassembled WGS sequence"/>
</dbReference>
<feature type="region of interest" description="Disordered" evidence="1">
    <location>
        <begin position="1"/>
        <end position="30"/>
    </location>
</feature>
<evidence type="ECO:0000256" key="1">
    <source>
        <dbReference type="SAM" id="MobiDB-lite"/>
    </source>
</evidence>
<evidence type="ECO:0000313" key="2">
    <source>
        <dbReference type="EMBL" id="PKA59588.1"/>
    </source>
</evidence>
<organism evidence="2 3">
    <name type="scientific">Apostasia shenzhenica</name>
    <dbReference type="NCBI Taxonomy" id="1088818"/>
    <lineage>
        <taxon>Eukaryota</taxon>
        <taxon>Viridiplantae</taxon>
        <taxon>Streptophyta</taxon>
        <taxon>Embryophyta</taxon>
        <taxon>Tracheophyta</taxon>
        <taxon>Spermatophyta</taxon>
        <taxon>Magnoliopsida</taxon>
        <taxon>Liliopsida</taxon>
        <taxon>Asparagales</taxon>
        <taxon>Orchidaceae</taxon>
        <taxon>Apostasioideae</taxon>
        <taxon>Apostasia</taxon>
    </lineage>
</organism>
<dbReference type="EMBL" id="KZ451947">
    <property type="protein sequence ID" value="PKA59588.1"/>
    <property type="molecule type" value="Genomic_DNA"/>
</dbReference>
<dbReference type="AlphaFoldDB" id="A0A2I0AVM2"/>